<name>A0A9E5JYI7_9GAMM</name>
<dbReference type="PANTHER" id="PTHR43179">
    <property type="entry name" value="RHAMNOSYLTRANSFERASE WBBL"/>
    <property type="match status" value="1"/>
</dbReference>
<evidence type="ECO:0000313" key="1">
    <source>
        <dbReference type="EMBL" id="NHO64472.1"/>
    </source>
</evidence>
<dbReference type="Gene3D" id="3.90.550.10">
    <property type="entry name" value="Spore Coat Polysaccharide Biosynthesis Protein SpsA, Chain A"/>
    <property type="match status" value="1"/>
</dbReference>
<accession>A0A9E5JYI7</accession>
<dbReference type="AlphaFoldDB" id="A0A9E5JYI7"/>
<dbReference type="InterPro" id="IPR029044">
    <property type="entry name" value="Nucleotide-diphossugar_trans"/>
</dbReference>
<dbReference type="PANTHER" id="PTHR43179:SF10">
    <property type="entry name" value="GLYCOSYL TRANSFERASE"/>
    <property type="match status" value="1"/>
</dbReference>
<dbReference type="Proteomes" id="UP000787472">
    <property type="component" value="Unassembled WGS sequence"/>
</dbReference>
<protein>
    <submittedName>
        <fullName evidence="1">Glycosyltransferase family 2 protein</fullName>
    </submittedName>
</protein>
<dbReference type="EMBL" id="JAAONZ010000002">
    <property type="protein sequence ID" value="NHO64472.1"/>
    <property type="molecule type" value="Genomic_DNA"/>
</dbReference>
<comment type="caution">
    <text evidence="1">The sequence shown here is derived from an EMBL/GenBank/DDBJ whole genome shotgun (WGS) entry which is preliminary data.</text>
</comment>
<dbReference type="SUPFAM" id="SSF53448">
    <property type="entry name" value="Nucleotide-diphospho-sugar transferases"/>
    <property type="match status" value="1"/>
</dbReference>
<keyword evidence="2" id="KW-1185">Reference proteome</keyword>
<reference evidence="1" key="1">
    <citation type="submission" date="2020-03" db="EMBL/GenBank/DDBJ databases">
        <authorList>
            <person name="Guo F."/>
        </authorList>
    </citation>
    <scope>NUCLEOTIDE SEQUENCE</scope>
    <source>
        <strain evidence="1">JCM 30134</strain>
    </source>
</reference>
<sequence length="284" mass="32282">MNLVISIVIYHWNFEELQDCLQALSESLDEAQQGGLLKSGQLHLLYNGPLSLNVQEAEFNIASLFAWPFILQSSVPNNGYGGTNNLVLKAVMANEQWTPENSSILVLNPDVRVDKSAICRSLQRLSENQSYGLICPKIHEWDGRATASPGHKRYPSVAVLGARLLQPLKKLSVFRSLNRRYEYQDIDLESEYLGVVLCSGCFLMASGRFWQETGGFDECYFMYFEDFDLSLRGTAAGMINVYDPEVVVYHAGGGAGKKSWQHQWWFIRSAVKFFGHHGWRWWQV</sequence>
<dbReference type="RefSeq" id="WP_167181557.1">
    <property type="nucleotide sequence ID" value="NZ_JAAONZ010000002.1"/>
</dbReference>
<evidence type="ECO:0000313" key="2">
    <source>
        <dbReference type="Proteomes" id="UP000787472"/>
    </source>
</evidence>
<organism evidence="1 2">
    <name type="scientific">Pseudomaricurvus hydrocarbonicus</name>
    <dbReference type="NCBI Taxonomy" id="1470433"/>
    <lineage>
        <taxon>Bacteria</taxon>
        <taxon>Pseudomonadati</taxon>
        <taxon>Pseudomonadota</taxon>
        <taxon>Gammaproteobacteria</taxon>
        <taxon>Cellvibrionales</taxon>
        <taxon>Cellvibrionaceae</taxon>
        <taxon>Pseudomaricurvus</taxon>
    </lineage>
</organism>
<gene>
    <name evidence="1" type="ORF">G8770_02795</name>
</gene>
<proteinExistence type="predicted"/>